<organism evidence="1">
    <name type="scientific">marine sediment metagenome</name>
    <dbReference type="NCBI Taxonomy" id="412755"/>
    <lineage>
        <taxon>unclassified sequences</taxon>
        <taxon>metagenomes</taxon>
        <taxon>ecological metagenomes</taxon>
    </lineage>
</organism>
<name>X1G215_9ZZZZ</name>
<dbReference type="AlphaFoldDB" id="X1G215"/>
<reference evidence="1" key="1">
    <citation type="journal article" date="2014" name="Front. Microbiol.">
        <title>High frequency of phylogenetically diverse reductive dehalogenase-homologous genes in deep subseafloor sedimentary metagenomes.</title>
        <authorList>
            <person name="Kawai M."/>
            <person name="Futagami T."/>
            <person name="Toyoda A."/>
            <person name="Takaki Y."/>
            <person name="Nishi S."/>
            <person name="Hori S."/>
            <person name="Arai W."/>
            <person name="Tsubouchi T."/>
            <person name="Morono Y."/>
            <person name="Uchiyama I."/>
            <person name="Ito T."/>
            <person name="Fujiyama A."/>
            <person name="Inagaki F."/>
            <person name="Takami H."/>
        </authorList>
    </citation>
    <scope>NUCLEOTIDE SEQUENCE</scope>
    <source>
        <strain evidence="1">Expedition CK06-06</strain>
    </source>
</reference>
<evidence type="ECO:0000313" key="1">
    <source>
        <dbReference type="EMBL" id="GAH27058.1"/>
    </source>
</evidence>
<gene>
    <name evidence="1" type="ORF">S03H2_05586</name>
</gene>
<feature type="non-terminal residue" evidence="1">
    <location>
        <position position="56"/>
    </location>
</feature>
<sequence>MTYTTISIKDKTKKDLKNLLSTYNAKSMDELLKLLIIEAKKKKIDDFGIEFQKKLK</sequence>
<proteinExistence type="predicted"/>
<dbReference type="EMBL" id="BARU01002347">
    <property type="protein sequence ID" value="GAH27058.1"/>
    <property type="molecule type" value="Genomic_DNA"/>
</dbReference>
<accession>X1G215</accession>
<evidence type="ECO:0008006" key="2">
    <source>
        <dbReference type="Google" id="ProtNLM"/>
    </source>
</evidence>
<comment type="caution">
    <text evidence="1">The sequence shown here is derived from an EMBL/GenBank/DDBJ whole genome shotgun (WGS) entry which is preliminary data.</text>
</comment>
<protein>
    <recommendedName>
        <fullName evidence="2">VapB-type antitoxin</fullName>
    </recommendedName>
</protein>